<reference evidence="3" key="2">
    <citation type="submission" date="2016-12" db="EMBL/GenBank/DDBJ databases">
        <authorList>
            <person name="Gaudriault S."/>
        </authorList>
    </citation>
    <scope>NUCLEOTIDE SEQUENCE [LARGE SCALE GENOMIC DNA]</scope>
    <source>
        <strain evidence="3">HGB1681 (deposited as PTA-6826 in the American Type Culture Collection)</strain>
    </source>
</reference>
<proteinExistence type="predicted"/>
<evidence type="ECO:0000313" key="2">
    <source>
        <dbReference type="EMBL" id="SIP73416.1"/>
    </source>
</evidence>
<dbReference type="RefSeq" id="WP_086956857.1">
    <property type="nucleotide sequence ID" value="NZ_CAWNQC010000008.1"/>
</dbReference>
<dbReference type="AlphaFoldDB" id="A0A1N6MX52"/>
<evidence type="ECO:0000313" key="1">
    <source>
        <dbReference type="EMBL" id="PHM27818.1"/>
    </source>
</evidence>
<dbReference type="Proteomes" id="UP000196435">
    <property type="component" value="Unassembled WGS sequence"/>
</dbReference>
<reference evidence="1 4" key="3">
    <citation type="journal article" date="2017" name="Nat. Microbiol.">
        <title>Natural product diversity associated with the nematode symbionts Photorhabdus and Xenorhabdus.</title>
        <authorList>
            <person name="Tobias N.J."/>
            <person name="Wolff H."/>
            <person name="Djahanschiri B."/>
            <person name="Grundmann F."/>
            <person name="Kronenwerth M."/>
            <person name="Shi Y.M."/>
            <person name="Simonyi S."/>
            <person name="Grun P."/>
            <person name="Shapiro-Ilan D."/>
            <person name="Pidot S.J."/>
            <person name="Stinear T.P."/>
            <person name="Ebersberger I."/>
            <person name="Bode H.B."/>
        </authorList>
    </citation>
    <scope>NUCLEOTIDE SEQUENCE [LARGE SCALE GENOMIC DNA]</scope>
    <source>
        <strain evidence="1 4">DSM 16336</strain>
    </source>
</reference>
<dbReference type="OrthoDB" id="9025336at2"/>
<sequence>MSGGNIAQVRTIFNNKTKYSLRLENYHESQGHFNIYPPKDILPYSEVEWKTENNPASLTGTEASCVYVFYDNDTKYELLFEWDVPLIGSNSFGAHYSPKRNGLNLTFDNPSGYFVVWHCEFTEN</sequence>
<evidence type="ECO:0000313" key="3">
    <source>
        <dbReference type="Proteomes" id="UP000196435"/>
    </source>
</evidence>
<dbReference type="EMBL" id="FTLG01000122">
    <property type="protein sequence ID" value="SIP73416.1"/>
    <property type="molecule type" value="Genomic_DNA"/>
</dbReference>
<accession>A0A1N6MX52</accession>
<dbReference type="Proteomes" id="UP000224871">
    <property type="component" value="Unassembled WGS sequence"/>
</dbReference>
<organism evidence="2 3">
    <name type="scientific">Xenorhabdus innexi</name>
    <dbReference type="NCBI Taxonomy" id="290109"/>
    <lineage>
        <taxon>Bacteria</taxon>
        <taxon>Pseudomonadati</taxon>
        <taxon>Pseudomonadota</taxon>
        <taxon>Gammaproteobacteria</taxon>
        <taxon>Enterobacterales</taxon>
        <taxon>Morganellaceae</taxon>
        <taxon>Xenorhabdus</taxon>
    </lineage>
</organism>
<dbReference type="Gene3D" id="2.60.270.50">
    <property type="match status" value="1"/>
</dbReference>
<evidence type="ECO:0000313" key="4">
    <source>
        <dbReference type="Proteomes" id="UP000224871"/>
    </source>
</evidence>
<name>A0A1N6MX52_9GAMM</name>
<dbReference type="EMBL" id="NIBU01000105">
    <property type="protein sequence ID" value="PHM27818.1"/>
    <property type="molecule type" value="Genomic_DNA"/>
</dbReference>
<keyword evidence="4" id="KW-1185">Reference proteome</keyword>
<protein>
    <submittedName>
        <fullName evidence="1">Insecticidal crystal protein-like protein</fullName>
    </submittedName>
</protein>
<gene>
    <name evidence="1" type="ORF">Xinn_03921</name>
    <name evidence="2" type="ORF">XIS1_2080001</name>
</gene>
<reference evidence="2" key="1">
    <citation type="submission" date="2016-12" db="EMBL/GenBank/DDBJ databases">
        <authorList>
            <person name="Song W.-J."/>
            <person name="Kurnit D.M."/>
        </authorList>
    </citation>
    <scope>NUCLEOTIDE SEQUENCE [LARGE SCALE GENOMIC DNA]</scope>
    <source>
        <strain evidence="2">HGB1681</strain>
    </source>
</reference>